<proteinExistence type="predicted"/>
<name>A0ABQ4G8M2_9ACTN</name>
<keyword evidence="2" id="KW-0812">Transmembrane</keyword>
<dbReference type="RefSeq" id="WP_204060544.1">
    <property type="nucleotide sequence ID" value="NZ_BAAAGP010000013.1"/>
</dbReference>
<accession>A0ABQ4G8M2</accession>
<keyword evidence="4" id="KW-1185">Reference proteome</keyword>
<feature type="transmembrane region" description="Helical" evidence="2">
    <location>
        <begin position="6"/>
        <end position="24"/>
    </location>
</feature>
<sequence>MNAVAWVAVVIVVVLAILAIGYFVSRQNRRRHLQDRFGPEYDRAVRESDSRKAAEQELLAREERHAQLDIRPLAPEARETYTRKWTEVQERFVDAPGFAVTEADALVTAVMADRGYPTDDFEQRLSDLSVAHAATLDHYRQAHDISSRAARQDATTEELRQAMVHYRALFQELLEAGAGDHDDRTTAAGAVPADSVTTDPATTDSVSAGRFDDTGTADERVTDERVRDDQLRDDALRDDHAAADRVAAERAAAQRAENDRADDRADDRTGGRRLDDPVDEDVTTGSVNGRHAARSDIREAGR</sequence>
<organism evidence="3 4">
    <name type="scientific">Microbispora corallina</name>
    <dbReference type="NCBI Taxonomy" id="83302"/>
    <lineage>
        <taxon>Bacteria</taxon>
        <taxon>Bacillati</taxon>
        <taxon>Actinomycetota</taxon>
        <taxon>Actinomycetes</taxon>
        <taxon>Streptosporangiales</taxon>
        <taxon>Streptosporangiaceae</taxon>
        <taxon>Microbispora</taxon>
    </lineage>
</organism>
<evidence type="ECO:0000256" key="1">
    <source>
        <dbReference type="SAM" id="MobiDB-lite"/>
    </source>
</evidence>
<comment type="caution">
    <text evidence="3">The sequence shown here is derived from an EMBL/GenBank/DDBJ whole genome shotgun (WGS) entry which is preliminary data.</text>
</comment>
<gene>
    <name evidence="3" type="ORF">Mco01_64290</name>
</gene>
<feature type="compositionally biased region" description="Basic and acidic residues" evidence="1">
    <location>
        <begin position="293"/>
        <end position="302"/>
    </location>
</feature>
<feature type="compositionally biased region" description="Basic and acidic residues" evidence="1">
    <location>
        <begin position="256"/>
        <end position="276"/>
    </location>
</feature>
<evidence type="ECO:0000313" key="4">
    <source>
        <dbReference type="Proteomes" id="UP000603904"/>
    </source>
</evidence>
<keyword evidence="2" id="KW-0472">Membrane</keyword>
<evidence type="ECO:0000256" key="2">
    <source>
        <dbReference type="SAM" id="Phobius"/>
    </source>
</evidence>
<evidence type="ECO:0008006" key="5">
    <source>
        <dbReference type="Google" id="ProtNLM"/>
    </source>
</evidence>
<reference evidence="3 4" key="1">
    <citation type="submission" date="2021-01" db="EMBL/GenBank/DDBJ databases">
        <title>Whole genome shotgun sequence of Microbispora corallina NBRC 16416.</title>
        <authorList>
            <person name="Komaki H."/>
            <person name="Tamura T."/>
        </authorList>
    </citation>
    <scope>NUCLEOTIDE SEQUENCE [LARGE SCALE GENOMIC DNA]</scope>
    <source>
        <strain evidence="3 4">NBRC 16416</strain>
    </source>
</reference>
<protein>
    <recommendedName>
        <fullName evidence="5">Secreted protein</fullName>
    </recommendedName>
</protein>
<feature type="compositionally biased region" description="Polar residues" evidence="1">
    <location>
        <begin position="195"/>
        <end position="206"/>
    </location>
</feature>
<feature type="region of interest" description="Disordered" evidence="1">
    <location>
        <begin position="180"/>
        <end position="302"/>
    </location>
</feature>
<keyword evidence="2" id="KW-1133">Transmembrane helix</keyword>
<feature type="compositionally biased region" description="Basic and acidic residues" evidence="1">
    <location>
        <begin position="210"/>
        <end position="248"/>
    </location>
</feature>
<evidence type="ECO:0000313" key="3">
    <source>
        <dbReference type="EMBL" id="GIH43429.1"/>
    </source>
</evidence>
<dbReference type="Proteomes" id="UP000603904">
    <property type="component" value="Unassembled WGS sequence"/>
</dbReference>
<dbReference type="EMBL" id="BOOC01000039">
    <property type="protein sequence ID" value="GIH43429.1"/>
    <property type="molecule type" value="Genomic_DNA"/>
</dbReference>